<keyword evidence="1" id="KW-0812">Transmembrane</keyword>
<feature type="transmembrane region" description="Helical" evidence="1">
    <location>
        <begin position="355"/>
        <end position="373"/>
    </location>
</feature>
<evidence type="ECO:0000259" key="2">
    <source>
        <dbReference type="Pfam" id="PF01970"/>
    </source>
</evidence>
<feature type="transmembrane region" description="Helical" evidence="1">
    <location>
        <begin position="385"/>
        <end position="408"/>
    </location>
</feature>
<dbReference type="PANTHER" id="PTHR35342:SF5">
    <property type="entry name" value="TRICARBOXYLIC TRANSPORT PROTEIN"/>
    <property type="match status" value="1"/>
</dbReference>
<dbReference type="Proteomes" id="UP000002318">
    <property type="component" value="Chromosome"/>
</dbReference>
<reference evidence="3 4" key="1">
    <citation type="journal article" date="2010" name="Stand. Genomic Sci.">
        <title>Complete genome sequence of Spirochaeta smaragdinae type strain (SEBR 4228).</title>
        <authorList>
            <person name="Mavromatis K."/>
            <person name="Yasawong M."/>
            <person name="Chertkov O."/>
            <person name="Lapidus A."/>
            <person name="Lucas S."/>
            <person name="Nolan M."/>
            <person name="Del Rio T.G."/>
            <person name="Tice H."/>
            <person name="Cheng J.F."/>
            <person name="Pitluck S."/>
            <person name="Liolios K."/>
            <person name="Ivanova N."/>
            <person name="Tapia R."/>
            <person name="Han C."/>
            <person name="Bruce D."/>
            <person name="Goodwin L."/>
            <person name="Pati A."/>
            <person name="Chen A."/>
            <person name="Palaniappan K."/>
            <person name="Land M."/>
            <person name="Hauser L."/>
            <person name="Chang Y.J."/>
            <person name="Jeffries C.D."/>
            <person name="Detter J.C."/>
            <person name="Rohde M."/>
            <person name="Brambilla E."/>
            <person name="Spring S."/>
            <person name="Goker M."/>
            <person name="Sikorski J."/>
            <person name="Woyke T."/>
            <person name="Bristow J."/>
            <person name="Eisen J.A."/>
            <person name="Markowitz V."/>
            <person name="Hugenholtz P."/>
            <person name="Klenk H.P."/>
            <person name="Kyrpides N.C."/>
        </authorList>
    </citation>
    <scope>NUCLEOTIDE SEQUENCE [LARGE SCALE GENOMIC DNA]</scope>
    <source>
        <strain evidence="4">DSM 11293 / JCM 15392 / SEBR 4228</strain>
    </source>
</reference>
<dbReference type="AlphaFoldDB" id="E1RBQ8"/>
<evidence type="ECO:0000313" key="4">
    <source>
        <dbReference type="Proteomes" id="UP000002318"/>
    </source>
</evidence>
<feature type="transmembrane region" description="Helical" evidence="1">
    <location>
        <begin position="168"/>
        <end position="189"/>
    </location>
</feature>
<sequence>MLGNIVDGFYNFFHLSSFLYMNLGILLGIIFGAIPGLTVLLCIVLFLPFTYGLDPIPSFMFLLGIYCAGSYGGSISAIMIKAPGTPHAAATLLDGAPLAAKGFAKKALKTALIASTIGGLVSAIALLFISPFIAKVALHFGPPEYFILCLFGLSIVAGVSGTDLSKGIISSCIGLFLATVGIDIMSGTFRFTFGNYNLFGGFDLVIIVTGLFAISETIMKAGFKKEAAKHKIDLAKMNKGEDVTFRDFKRMVRPISRSSLIGIIIGAIPGTGASMASFFSYDQARKRSKHPEEFGKGSIEGIAAAESANNAVTGATLIPLLTLGIPGDAVVAILVGAFMVNGLIPGPNLFVEHTVTIYAIMVGLIFTNVFMFLQGNFLAKFFAKVALIPTEILTPIIVLLCLTGAYSINNSFFDVLVSVIVGFVSYLLIRFDFSVIPVLLGLVLGPLAESNLRRSLLISHNDITIFFRRPISAFFIAILLFSLVMVIVKNVKKKNSMRV</sequence>
<dbReference type="RefSeq" id="WP_013253252.1">
    <property type="nucleotide sequence ID" value="NC_014364.1"/>
</dbReference>
<feature type="transmembrane region" description="Helical" evidence="1">
    <location>
        <begin position="415"/>
        <end position="445"/>
    </location>
</feature>
<feature type="transmembrane region" description="Helical" evidence="1">
    <location>
        <begin position="195"/>
        <end position="215"/>
    </location>
</feature>
<dbReference type="InterPro" id="IPR002823">
    <property type="entry name" value="DUF112_TM"/>
</dbReference>
<dbReference type="PANTHER" id="PTHR35342">
    <property type="entry name" value="TRICARBOXYLIC TRANSPORT PROTEIN"/>
    <property type="match status" value="1"/>
</dbReference>
<proteinExistence type="predicted"/>
<evidence type="ECO:0000256" key="1">
    <source>
        <dbReference type="SAM" id="Phobius"/>
    </source>
</evidence>
<organism evidence="3 4">
    <name type="scientific">Sediminispirochaeta smaragdinae (strain DSM 11293 / JCM 15392 / SEBR 4228)</name>
    <name type="common">Spirochaeta smaragdinae</name>
    <dbReference type="NCBI Taxonomy" id="573413"/>
    <lineage>
        <taxon>Bacteria</taxon>
        <taxon>Pseudomonadati</taxon>
        <taxon>Spirochaetota</taxon>
        <taxon>Spirochaetia</taxon>
        <taxon>Spirochaetales</taxon>
        <taxon>Spirochaetaceae</taxon>
        <taxon>Sediminispirochaeta</taxon>
    </lineage>
</organism>
<protein>
    <recommendedName>
        <fullName evidence="2">DUF112 domain-containing protein</fullName>
    </recommendedName>
</protein>
<dbReference type="STRING" id="573413.Spirs_0645"/>
<feature type="transmembrane region" description="Helical" evidence="1">
    <location>
        <begin position="317"/>
        <end position="343"/>
    </location>
</feature>
<feature type="transmembrane region" description="Helical" evidence="1">
    <location>
        <begin position="259"/>
        <end position="281"/>
    </location>
</feature>
<dbReference type="Pfam" id="PF01970">
    <property type="entry name" value="TctA"/>
    <property type="match status" value="1"/>
</dbReference>
<feature type="transmembrane region" description="Helical" evidence="1">
    <location>
        <begin position="465"/>
        <end position="488"/>
    </location>
</feature>
<accession>E1RBQ8</accession>
<name>E1RBQ8_SEDSS</name>
<feature type="transmembrane region" description="Helical" evidence="1">
    <location>
        <begin position="111"/>
        <end position="133"/>
    </location>
</feature>
<feature type="domain" description="DUF112" evidence="2">
    <location>
        <begin position="19"/>
        <end position="440"/>
    </location>
</feature>
<feature type="transmembrane region" description="Helical" evidence="1">
    <location>
        <begin position="145"/>
        <end position="161"/>
    </location>
</feature>
<keyword evidence="4" id="KW-1185">Reference proteome</keyword>
<dbReference type="KEGG" id="ssm:Spirs_0645"/>
<evidence type="ECO:0000313" key="3">
    <source>
        <dbReference type="EMBL" id="ADK79788.1"/>
    </source>
</evidence>
<dbReference type="eggNOG" id="COG3333">
    <property type="taxonomic scope" value="Bacteria"/>
</dbReference>
<dbReference type="EMBL" id="CP002116">
    <property type="protein sequence ID" value="ADK79788.1"/>
    <property type="molecule type" value="Genomic_DNA"/>
</dbReference>
<dbReference type="HOGENOM" id="CLU_022936_2_0_12"/>
<dbReference type="OrthoDB" id="359531at2"/>
<gene>
    <name evidence="3" type="ordered locus">Spirs_0645</name>
</gene>
<feature type="transmembrane region" description="Helical" evidence="1">
    <location>
        <begin position="20"/>
        <end position="47"/>
    </location>
</feature>
<keyword evidence="1" id="KW-1133">Transmembrane helix</keyword>
<feature type="transmembrane region" description="Helical" evidence="1">
    <location>
        <begin position="59"/>
        <end position="80"/>
    </location>
</feature>
<keyword evidence="1" id="KW-0472">Membrane</keyword>